<evidence type="ECO:0000313" key="2">
    <source>
        <dbReference type="EMBL" id="SDV14213.1"/>
    </source>
</evidence>
<protein>
    <submittedName>
        <fullName evidence="2">Uncharacterized protein</fullName>
    </submittedName>
</protein>
<evidence type="ECO:0000313" key="3">
    <source>
        <dbReference type="Proteomes" id="UP000182085"/>
    </source>
</evidence>
<dbReference type="RefSeq" id="WP_034136714.1">
    <property type="nucleotide sequence ID" value="NZ_BAAAEG010000001.1"/>
</dbReference>
<dbReference type="AlphaFoldDB" id="A0AAE8HFT9"/>
<organism evidence="2 3">
    <name type="scientific">Pseudomonas rhodesiae</name>
    <dbReference type="NCBI Taxonomy" id="76760"/>
    <lineage>
        <taxon>Bacteria</taxon>
        <taxon>Pseudomonadati</taxon>
        <taxon>Pseudomonadota</taxon>
        <taxon>Gammaproteobacteria</taxon>
        <taxon>Pseudomonadales</taxon>
        <taxon>Pseudomonadaceae</taxon>
        <taxon>Pseudomonas</taxon>
    </lineage>
</organism>
<accession>A0AAE8HFT9</accession>
<name>A0AAE8HFT9_9PSED</name>
<evidence type="ECO:0000256" key="1">
    <source>
        <dbReference type="SAM" id="MobiDB-lite"/>
    </source>
</evidence>
<sequence>MSINPPFGIAIALIAIWTHPVMADAESNPESAPSGQIFIPPVQAPAVGAGPSVELSLSSVEVWNNSNFPIYLTQAKMKQQTLPSKQKSSDLSSDKDPEQKLSLDLNQGVISLTPATKDAAIKFVTLTPQSGACKKASYCLIVQ</sequence>
<dbReference type="Proteomes" id="UP000182085">
    <property type="component" value="Chromosome I"/>
</dbReference>
<proteinExistence type="predicted"/>
<keyword evidence="3" id="KW-1185">Reference proteome</keyword>
<feature type="region of interest" description="Disordered" evidence="1">
    <location>
        <begin position="79"/>
        <end position="99"/>
    </location>
</feature>
<gene>
    <name evidence="2" type="ORF">SAMN04490209_4355</name>
</gene>
<reference evidence="2 3" key="1">
    <citation type="submission" date="2016-10" db="EMBL/GenBank/DDBJ databases">
        <authorList>
            <person name="Varghese N."/>
            <person name="Submissions S."/>
        </authorList>
    </citation>
    <scope>NUCLEOTIDE SEQUENCE [LARGE SCALE GENOMIC DNA]</scope>
    <source>
        <strain evidence="2 3">BS2777</strain>
    </source>
</reference>
<dbReference type="EMBL" id="LT629801">
    <property type="protein sequence ID" value="SDV14213.1"/>
    <property type="molecule type" value="Genomic_DNA"/>
</dbReference>